<evidence type="ECO:0000256" key="2">
    <source>
        <dbReference type="ARBA" id="ARBA00022448"/>
    </source>
</evidence>
<dbReference type="Gene3D" id="3.90.70.10">
    <property type="entry name" value="Cysteine proteinases"/>
    <property type="match status" value="2"/>
</dbReference>
<dbReference type="PROSITE" id="PS00639">
    <property type="entry name" value="THIOL_PROTEASE_HIS"/>
    <property type="match status" value="2"/>
</dbReference>
<feature type="domain" description="Cyclic nucleotide-binding" evidence="9">
    <location>
        <begin position="1373"/>
        <end position="1475"/>
    </location>
</feature>
<organism evidence="10 11">
    <name type="scientific">Thraustotheca clavata</name>
    <dbReference type="NCBI Taxonomy" id="74557"/>
    <lineage>
        <taxon>Eukaryota</taxon>
        <taxon>Sar</taxon>
        <taxon>Stramenopiles</taxon>
        <taxon>Oomycota</taxon>
        <taxon>Saprolegniomycetes</taxon>
        <taxon>Saprolegniales</taxon>
        <taxon>Achlyaceae</taxon>
        <taxon>Thraustotheca</taxon>
    </lineage>
</organism>
<feature type="compositionally biased region" description="Polar residues" evidence="7">
    <location>
        <begin position="256"/>
        <end position="265"/>
    </location>
</feature>
<dbReference type="Pfam" id="PF00520">
    <property type="entry name" value="Ion_trans"/>
    <property type="match status" value="1"/>
</dbReference>
<comment type="caution">
    <text evidence="10">The sequence shown here is derived from an EMBL/GenBank/DDBJ whole genome shotgun (WGS) entry which is preliminary data.</text>
</comment>
<keyword evidence="11" id="KW-1185">Reference proteome</keyword>
<feature type="region of interest" description="Disordered" evidence="7">
    <location>
        <begin position="254"/>
        <end position="288"/>
    </location>
</feature>
<gene>
    <name evidence="10" type="ORF">THRCLA_04511</name>
</gene>
<dbReference type="CDD" id="cd02248">
    <property type="entry name" value="Peptidase_C1A"/>
    <property type="match status" value="2"/>
</dbReference>
<feature type="compositionally biased region" description="Polar residues" evidence="7">
    <location>
        <begin position="275"/>
        <end position="288"/>
    </location>
</feature>
<evidence type="ECO:0000256" key="1">
    <source>
        <dbReference type="ARBA" id="ARBA00004141"/>
    </source>
</evidence>
<name>A0A1V9ZYS2_9STRA</name>
<dbReference type="InterPro" id="IPR038765">
    <property type="entry name" value="Papain-like_cys_pep_sf"/>
</dbReference>
<dbReference type="InterPro" id="IPR018490">
    <property type="entry name" value="cNMP-bd_dom_sf"/>
</dbReference>
<dbReference type="PANTHER" id="PTHR10217:SF435">
    <property type="entry name" value="POTASSIUM VOLTAGE-GATED CHANNEL PROTEIN EAG"/>
    <property type="match status" value="1"/>
</dbReference>
<evidence type="ECO:0000256" key="6">
    <source>
        <dbReference type="ARBA" id="ARBA00023136"/>
    </source>
</evidence>
<dbReference type="CDD" id="cd00038">
    <property type="entry name" value="CAP_ED"/>
    <property type="match status" value="1"/>
</dbReference>
<comment type="subcellular location">
    <subcellularLocation>
        <location evidence="1">Membrane</location>
        <topology evidence="1">Multi-pass membrane protein</topology>
    </subcellularLocation>
</comment>
<dbReference type="Pfam" id="PF00112">
    <property type="entry name" value="Peptidase_C1"/>
    <property type="match status" value="2"/>
</dbReference>
<reference evidence="10 11" key="1">
    <citation type="journal article" date="2014" name="Genome Biol. Evol.">
        <title>The secreted proteins of Achlya hypogyna and Thraustotheca clavata identify the ancestral oomycete secretome and reveal gene acquisitions by horizontal gene transfer.</title>
        <authorList>
            <person name="Misner I."/>
            <person name="Blouin N."/>
            <person name="Leonard G."/>
            <person name="Richards T.A."/>
            <person name="Lane C.E."/>
        </authorList>
    </citation>
    <scope>NUCLEOTIDE SEQUENCE [LARGE SCALE GENOMIC DNA]</scope>
    <source>
        <strain evidence="10 11">ATCC 34112</strain>
    </source>
</reference>
<dbReference type="OrthoDB" id="65740at2759"/>
<keyword evidence="2" id="KW-0813">Transport</keyword>
<evidence type="ECO:0000313" key="10">
    <source>
        <dbReference type="EMBL" id="OQS03183.1"/>
    </source>
</evidence>
<accession>A0A1V9ZYS2</accession>
<dbReference type="PANTHER" id="PTHR10217">
    <property type="entry name" value="VOLTAGE AND LIGAND GATED POTASSIUM CHANNEL"/>
    <property type="match status" value="1"/>
</dbReference>
<evidence type="ECO:0000256" key="7">
    <source>
        <dbReference type="SAM" id="MobiDB-lite"/>
    </source>
</evidence>
<keyword evidence="5" id="KW-0406">Ion transport</keyword>
<feature type="transmembrane region" description="Helical" evidence="8">
    <location>
        <begin position="1273"/>
        <end position="1293"/>
    </location>
</feature>
<dbReference type="SMART" id="SM00645">
    <property type="entry name" value="Pept_C1"/>
    <property type="match status" value="2"/>
</dbReference>
<dbReference type="InterPro" id="IPR005821">
    <property type="entry name" value="Ion_trans_dom"/>
</dbReference>
<dbReference type="GO" id="GO:0005886">
    <property type="term" value="C:plasma membrane"/>
    <property type="evidence" value="ECO:0007669"/>
    <property type="project" value="TreeGrafter"/>
</dbReference>
<dbReference type="Pfam" id="PF00027">
    <property type="entry name" value="cNMP_binding"/>
    <property type="match status" value="1"/>
</dbReference>
<dbReference type="InterPro" id="IPR000595">
    <property type="entry name" value="cNMP-bd_dom"/>
</dbReference>
<feature type="transmembrane region" description="Helical" evidence="8">
    <location>
        <begin position="1057"/>
        <end position="1076"/>
    </location>
</feature>
<dbReference type="InterPro" id="IPR000169">
    <property type="entry name" value="Pept_cys_AS"/>
</dbReference>
<proteinExistence type="predicted"/>
<evidence type="ECO:0000313" key="11">
    <source>
        <dbReference type="Proteomes" id="UP000243217"/>
    </source>
</evidence>
<dbReference type="InterPro" id="IPR039417">
    <property type="entry name" value="Peptidase_C1A_papain-like"/>
</dbReference>
<dbReference type="GO" id="GO:0006508">
    <property type="term" value="P:proteolysis"/>
    <property type="evidence" value="ECO:0007669"/>
    <property type="project" value="UniProtKB-KW"/>
</dbReference>
<evidence type="ECO:0000256" key="5">
    <source>
        <dbReference type="ARBA" id="ARBA00023065"/>
    </source>
</evidence>
<feature type="transmembrane region" description="Helical" evidence="8">
    <location>
        <begin position="1200"/>
        <end position="1221"/>
    </location>
</feature>
<dbReference type="GO" id="GO:0042391">
    <property type="term" value="P:regulation of membrane potential"/>
    <property type="evidence" value="ECO:0007669"/>
    <property type="project" value="TreeGrafter"/>
</dbReference>
<dbReference type="EMBL" id="JNBS01000967">
    <property type="protein sequence ID" value="OQS03183.1"/>
    <property type="molecule type" value="Genomic_DNA"/>
</dbReference>
<dbReference type="InterPro" id="IPR014710">
    <property type="entry name" value="RmlC-like_jellyroll"/>
</dbReference>
<keyword evidence="10" id="KW-0645">Protease</keyword>
<protein>
    <submittedName>
        <fullName evidence="10">Cysteine protease family C01A</fullName>
    </submittedName>
</protein>
<dbReference type="InterPro" id="IPR025660">
    <property type="entry name" value="Pept_his_AS"/>
</dbReference>
<dbReference type="Gene3D" id="1.10.287.70">
    <property type="match status" value="1"/>
</dbReference>
<feature type="transmembrane region" description="Helical" evidence="8">
    <location>
        <begin position="443"/>
        <end position="465"/>
    </location>
</feature>
<evidence type="ECO:0000256" key="4">
    <source>
        <dbReference type="ARBA" id="ARBA00022989"/>
    </source>
</evidence>
<dbReference type="SUPFAM" id="SSF54001">
    <property type="entry name" value="Cysteine proteinases"/>
    <property type="match status" value="2"/>
</dbReference>
<dbReference type="SUPFAM" id="SSF51206">
    <property type="entry name" value="cAMP-binding domain-like"/>
    <property type="match status" value="1"/>
</dbReference>
<feature type="transmembrane region" description="Helical" evidence="8">
    <location>
        <begin position="1031"/>
        <end position="1051"/>
    </location>
</feature>
<keyword evidence="6 8" id="KW-0472">Membrane</keyword>
<dbReference type="SMART" id="SM00100">
    <property type="entry name" value="cNMP"/>
    <property type="match status" value="1"/>
</dbReference>
<keyword evidence="10" id="KW-0378">Hydrolase</keyword>
<dbReference type="PROSITE" id="PS00139">
    <property type="entry name" value="THIOL_PROTEASE_CYS"/>
    <property type="match status" value="2"/>
</dbReference>
<evidence type="ECO:0000256" key="3">
    <source>
        <dbReference type="ARBA" id="ARBA00022692"/>
    </source>
</evidence>
<dbReference type="GO" id="GO:0008234">
    <property type="term" value="F:cysteine-type peptidase activity"/>
    <property type="evidence" value="ECO:0007669"/>
    <property type="project" value="InterPro"/>
</dbReference>
<dbReference type="InterPro" id="IPR050818">
    <property type="entry name" value="KCNH_animal-type"/>
</dbReference>
<keyword evidence="4 8" id="KW-1133">Transmembrane helix</keyword>
<evidence type="ECO:0000259" key="9">
    <source>
        <dbReference type="PROSITE" id="PS50042"/>
    </source>
</evidence>
<dbReference type="SUPFAM" id="SSF81324">
    <property type="entry name" value="Voltage-gated potassium channels"/>
    <property type="match status" value="1"/>
</dbReference>
<keyword evidence="3 8" id="KW-0812">Transmembrane</keyword>
<dbReference type="Proteomes" id="UP000243217">
    <property type="component" value="Unassembled WGS sequence"/>
</dbReference>
<dbReference type="GO" id="GO:0005249">
    <property type="term" value="F:voltage-gated potassium channel activity"/>
    <property type="evidence" value="ECO:0007669"/>
    <property type="project" value="TreeGrafter"/>
</dbReference>
<evidence type="ECO:0000256" key="8">
    <source>
        <dbReference type="SAM" id="Phobius"/>
    </source>
</evidence>
<feature type="transmembrane region" description="Helical" evidence="8">
    <location>
        <begin position="1241"/>
        <end position="1261"/>
    </location>
</feature>
<sequence length="1622" mass="179589">MTNMHIYLKMHTPFGTLVECTDANGCLWMGKDGVLVGERRILQEAMLRFHRTSDYATSKRNLKTHINYIQDVYTHANMLGHQLTMKLGLNPRHLLEGTEGMGHPMDAALNNMMVMKREKNRRQLVSTGTSSTLNWCTSNNPKGKSVCADVKSQQLCGSCWAFAATDVIETAVALATGNSPVSLSSQQLLSCSTSKEIRTYEYCFAGSGSVPSWLQSTMKWDSQNQGCNGGMTHIALDDAANRIGNLASRIDWPYTDDTTSTNSSGPVGPTGNRRLANSTSGSSQYNTCGTSRPANLTAAHITGWEPALNASSCSSTKDPALLLKQALASGPLAVALCAQGTFKSFTSGVYTCPTISSPDMIDHALLLVGYDTGSDGDYWILKNSYGVSWGLSGFIHIKTDSIINCGLNVFPIRALGASAGPAANITVDGGGTLTFGGASMNTWIAIACVVSIVTLVLTIAGVVIARKRMTNMHVYRWKYSFGTLLECNPTCLWVGKEGKLVIMNQMLHEMLHEHGENDNNTKVILRAHMNRIQDVYKYAQAINHSLSMKLGINPRHFQAFHNELNLKTEIVHNNLVHTNKTGRSLEKAYALNWCTTNNPKGQNLCTDIKNQYSCGSCWAFAATDVIESAVAYATGNQLISLSPQQFISCSTGKGVFTYKYCFASLGPEWLTPNITWSSINKGCFGGMTYIALNHAVHSIKNLATNLDWPYYDKRQANTTSKSKSYNCDKTLPVNLTAAYIRGWEPAFNEYSCNDTINPAIILKRALATGPLAVGISADGGFQYYKGGVYTCPEITHPKLINHALLLVGFDTGPHGDYWILKNSYSTQWGIKGFIHLKVDDSINCGLNIFPTRVLGASSGPAANLTIDGGGKWTLCGLESIVAMLQSSASPSAPDEKTHSGPAIQQLVPTSNIPQLPVRVMGSNSSNNYYKSTKLLSVQESKREDDLTPSRHDSFSLVALTKATGLFKKLKQNNPKFSIKPRGVARLSHQFTMGRPDGNLAADDVLSDLNTMAVEQFSVFAATIRKNQCINYISLLCITLSIGLVISLHSPYKMAWDILMAICTVYFIVFLPLELCFELGKLYPESNSLQICIDMLFLFDILVFFSTSTLDPLLRVEIYDRGVIARAYLSSWFISDLFSSYPSSLITLSSQHIHNPLYFLKVFRIMTVFRAIRLSHAPVFHSIMVYIAHHTNPRSIRLLKLIGLYLLLHHYIACAFYMTYLAEEERGEKEVWELQFDENGTIFDKYVGSFFQAATVMGAYTLRPKTTTERIFTSLGLVTAIVANACLFGFIASLTEAINKVDDGQYDQMQAITSHLRTCKVEDDVQARIIEFYNSAWGVENAHHADKLLDGLPDKLELTLRYQLNASFLNSVPFFREIGNEGVLKMLVCMVDTVALKGDLIVKAGEQPRAFYLIDTGSVEVYDLHRDGTRVSLATLEAGGFFGEVGLINNTKTTANVAALTYCKLLVLYKDKFDEITHEYRNLKSFLNNSKHSRMANSVISKYARTNLHDAAMKVRDEIHTAHAWKKRVVPKNVTKLVQTLYMRKAARRLIQQHKKIVLNAFLNQMQNSSSGSTRTLNIRQNLLLNRSPSTTSNMFKKHVQGLSHFHAAEIAKRRTIDLQELN</sequence>
<dbReference type="Gene3D" id="2.60.120.10">
    <property type="entry name" value="Jelly Rolls"/>
    <property type="match status" value="1"/>
</dbReference>
<dbReference type="PROSITE" id="PS50042">
    <property type="entry name" value="CNMP_BINDING_3"/>
    <property type="match status" value="1"/>
</dbReference>
<dbReference type="InterPro" id="IPR000668">
    <property type="entry name" value="Peptidase_C1A_C"/>
</dbReference>
<dbReference type="PRINTS" id="PR00705">
    <property type="entry name" value="PAPAIN"/>
</dbReference>